<dbReference type="AlphaFoldDB" id="A0A6L2JZU8"/>
<accession>A0A6L2JZU8</accession>
<protein>
    <submittedName>
        <fullName evidence="1">Uncharacterized protein</fullName>
    </submittedName>
</protein>
<sequence length="122" mass="14034">MHTTTRGNIAYNFLRLKEGGIYSVKNFDVGSNEEEYWVIKNATFMLEFNGATTIRKAFVKPDGFIIYSFQLVEFDNLENTNNKYLIGSFIRRHVQRHLTSTYLTLGASNKGYPMGFSWGVVD</sequence>
<name>A0A6L2JZU8_TANCI</name>
<evidence type="ECO:0000313" key="1">
    <source>
        <dbReference type="EMBL" id="GEU42299.1"/>
    </source>
</evidence>
<organism evidence="1">
    <name type="scientific">Tanacetum cinerariifolium</name>
    <name type="common">Dalmatian daisy</name>
    <name type="synonym">Chrysanthemum cinerariifolium</name>
    <dbReference type="NCBI Taxonomy" id="118510"/>
    <lineage>
        <taxon>Eukaryota</taxon>
        <taxon>Viridiplantae</taxon>
        <taxon>Streptophyta</taxon>
        <taxon>Embryophyta</taxon>
        <taxon>Tracheophyta</taxon>
        <taxon>Spermatophyta</taxon>
        <taxon>Magnoliopsida</taxon>
        <taxon>eudicotyledons</taxon>
        <taxon>Gunneridae</taxon>
        <taxon>Pentapetalae</taxon>
        <taxon>asterids</taxon>
        <taxon>campanulids</taxon>
        <taxon>Asterales</taxon>
        <taxon>Asteraceae</taxon>
        <taxon>Asteroideae</taxon>
        <taxon>Anthemideae</taxon>
        <taxon>Anthemidinae</taxon>
        <taxon>Tanacetum</taxon>
    </lineage>
</organism>
<comment type="caution">
    <text evidence="1">The sequence shown here is derived from an EMBL/GenBank/DDBJ whole genome shotgun (WGS) entry which is preliminary data.</text>
</comment>
<proteinExistence type="predicted"/>
<dbReference type="EMBL" id="BKCJ010001551">
    <property type="protein sequence ID" value="GEU42299.1"/>
    <property type="molecule type" value="Genomic_DNA"/>
</dbReference>
<reference evidence="1" key="1">
    <citation type="journal article" date="2019" name="Sci. Rep.">
        <title>Draft genome of Tanacetum cinerariifolium, the natural source of mosquito coil.</title>
        <authorList>
            <person name="Yamashiro T."/>
            <person name="Shiraishi A."/>
            <person name="Satake H."/>
            <person name="Nakayama K."/>
        </authorList>
    </citation>
    <scope>NUCLEOTIDE SEQUENCE</scope>
</reference>
<gene>
    <name evidence="1" type="ORF">Tci_014277</name>
</gene>